<dbReference type="GO" id="GO:0004048">
    <property type="term" value="F:anthranilate phosphoribosyltransferase activity"/>
    <property type="evidence" value="ECO:0007669"/>
    <property type="project" value="InterPro"/>
</dbReference>
<evidence type="ECO:0000256" key="1">
    <source>
        <dbReference type="ARBA" id="ARBA00022676"/>
    </source>
</evidence>
<protein>
    <recommendedName>
        <fullName evidence="8">Anthranilate phosphoribosyltransferase</fullName>
    </recommendedName>
</protein>
<dbReference type="SUPFAM" id="SSF47648">
    <property type="entry name" value="Nucleoside phosphorylase/phosphoribosyltransferase N-terminal domain"/>
    <property type="match status" value="1"/>
</dbReference>
<proteinExistence type="predicted"/>
<dbReference type="EMBL" id="NXIB02000070">
    <property type="protein sequence ID" value="PHX54993.1"/>
    <property type="molecule type" value="Genomic_DNA"/>
</dbReference>
<dbReference type="AlphaFoldDB" id="A0A2G4EZQ7"/>
<dbReference type="Pfam" id="PF00591">
    <property type="entry name" value="Glycos_transf_3"/>
    <property type="match status" value="1"/>
</dbReference>
<dbReference type="InterPro" id="IPR036320">
    <property type="entry name" value="Glycosyl_Trfase_fam3_N_dom_sf"/>
</dbReference>
<evidence type="ECO:0000259" key="4">
    <source>
        <dbReference type="Pfam" id="PF00591"/>
    </source>
</evidence>
<comment type="caution">
    <text evidence="6">The sequence shown here is derived from an EMBL/GenBank/DDBJ whole genome shotgun (WGS) entry which is preliminary data.</text>
</comment>
<dbReference type="InterPro" id="IPR000312">
    <property type="entry name" value="Glycosyl_Trfase_fam3"/>
</dbReference>
<evidence type="ECO:0000259" key="5">
    <source>
        <dbReference type="Pfam" id="PF02885"/>
    </source>
</evidence>
<reference evidence="6" key="1">
    <citation type="submission" date="2017-10" db="EMBL/GenBank/DDBJ databases">
        <title>Draft genome sequence of the planktic cyanobacteria Tychonema bourrellyi isolated from alpine lentic freshwater.</title>
        <authorList>
            <person name="Tett A."/>
            <person name="Armanini F."/>
            <person name="Asnicar F."/>
            <person name="Boscaini A."/>
            <person name="Pasolli E."/>
            <person name="Zolfo M."/>
            <person name="Donati C."/>
            <person name="Salmaso N."/>
            <person name="Segata N."/>
        </authorList>
    </citation>
    <scope>NUCLEOTIDE SEQUENCE</scope>
    <source>
        <strain evidence="6">FEM_GT703</strain>
    </source>
</reference>
<dbReference type="Gene3D" id="1.20.970.10">
    <property type="entry name" value="Transferase, Pyrimidine Nucleoside Phosphorylase, Chain C"/>
    <property type="match status" value="1"/>
</dbReference>
<accession>A0A2G4EZQ7</accession>
<evidence type="ECO:0008006" key="8">
    <source>
        <dbReference type="Google" id="ProtNLM"/>
    </source>
</evidence>
<evidence type="ECO:0000313" key="6">
    <source>
        <dbReference type="EMBL" id="PHX54993.1"/>
    </source>
</evidence>
<dbReference type="Gene3D" id="3.40.1030.10">
    <property type="entry name" value="Nucleoside phosphorylase/phosphoribosyltransferase catalytic domain"/>
    <property type="match status" value="1"/>
</dbReference>
<dbReference type="OrthoDB" id="9926at2"/>
<dbReference type="InterPro" id="IPR017459">
    <property type="entry name" value="Glycosyl_Trfase_fam3_N_dom"/>
</dbReference>
<keyword evidence="7" id="KW-1185">Reference proteome</keyword>
<gene>
    <name evidence="6" type="ORF">CP500_013300</name>
</gene>
<dbReference type="GO" id="GO:0000162">
    <property type="term" value="P:L-tryptophan biosynthetic process"/>
    <property type="evidence" value="ECO:0007669"/>
    <property type="project" value="InterPro"/>
</dbReference>
<name>A0A2G4EZQ7_9CYAN</name>
<dbReference type="InterPro" id="IPR005940">
    <property type="entry name" value="Anthranilate_Pribosyl_Tfrase"/>
</dbReference>
<dbReference type="GO" id="GO:0005829">
    <property type="term" value="C:cytosol"/>
    <property type="evidence" value="ECO:0007669"/>
    <property type="project" value="TreeGrafter"/>
</dbReference>
<feature type="domain" description="Glycosyl transferase family 3 N-terminal" evidence="5">
    <location>
        <begin position="7"/>
        <end position="70"/>
    </location>
</feature>
<evidence type="ECO:0000256" key="2">
    <source>
        <dbReference type="ARBA" id="ARBA00022679"/>
    </source>
</evidence>
<dbReference type="PANTHER" id="PTHR43285:SF3">
    <property type="entry name" value="SLL1634 PROTEIN"/>
    <property type="match status" value="1"/>
</dbReference>
<dbReference type="RefSeq" id="WP_096830300.1">
    <property type="nucleotide sequence ID" value="NZ_NXIB02000070.1"/>
</dbReference>
<evidence type="ECO:0000256" key="3">
    <source>
        <dbReference type="ARBA" id="ARBA00023141"/>
    </source>
</evidence>
<keyword evidence="1" id="KW-0328">Glycosyltransferase</keyword>
<dbReference type="Pfam" id="PF02885">
    <property type="entry name" value="Glycos_trans_3N"/>
    <property type="match status" value="1"/>
</dbReference>
<dbReference type="PANTHER" id="PTHR43285">
    <property type="entry name" value="ANTHRANILATE PHOSPHORIBOSYLTRANSFERASE"/>
    <property type="match status" value="1"/>
</dbReference>
<dbReference type="Proteomes" id="UP000226442">
    <property type="component" value="Unassembled WGS sequence"/>
</dbReference>
<dbReference type="SUPFAM" id="SSF52418">
    <property type="entry name" value="Nucleoside phosphorylase/phosphoribosyltransferase catalytic domain"/>
    <property type="match status" value="1"/>
</dbReference>
<organism evidence="6 7">
    <name type="scientific">Tychonema bourrellyi FEM_GT703</name>
    <dbReference type="NCBI Taxonomy" id="2040638"/>
    <lineage>
        <taxon>Bacteria</taxon>
        <taxon>Bacillati</taxon>
        <taxon>Cyanobacteriota</taxon>
        <taxon>Cyanophyceae</taxon>
        <taxon>Oscillatoriophycideae</taxon>
        <taxon>Oscillatoriales</taxon>
        <taxon>Microcoleaceae</taxon>
        <taxon>Tychonema</taxon>
    </lineage>
</organism>
<sequence>MSNAFRELLRKIGSGVHTGENLTRSESAAATRMMLLGEATPAQIGAFMISHRIKRPTGEELAGMLDAYEELGPKLAYPNREKGFAVSSVAVFGVAYDGRSRTAPVSPVTALILATAGVPTVMHGGDIMPTKEGIPLIEIWRGLGVDWTKLTIEKVQQVFDDTGLGFVYIPKHFPQADSLVPYRREIGKRPPFSTMELMWCPCDGDVNVISGYVHPPTEGMFIKTFELRGINNYTTIKGLEGSCDLPRDRTAIIGIAKPDAEFERVLLNHGDYGFSNTNPAFESTSELLKQMQEVLQGKPSELMQSAIWNGGFYLWRCGICSDINSGFIKAEVLLTSGQVVQKLEEVSNFVNS</sequence>
<evidence type="ECO:0000313" key="7">
    <source>
        <dbReference type="Proteomes" id="UP000226442"/>
    </source>
</evidence>
<dbReference type="NCBIfam" id="NF005635">
    <property type="entry name" value="PRK07394.1"/>
    <property type="match status" value="1"/>
</dbReference>
<dbReference type="FunFam" id="3.40.1030.10:FF:000010">
    <property type="entry name" value="Anthranilate phosphoribosyltransferase"/>
    <property type="match status" value="1"/>
</dbReference>
<keyword evidence="3" id="KW-0057">Aromatic amino acid biosynthesis</keyword>
<keyword evidence="3" id="KW-0028">Amino-acid biosynthesis</keyword>
<dbReference type="InterPro" id="IPR035902">
    <property type="entry name" value="Nuc_phospho_transferase"/>
</dbReference>
<feature type="domain" description="Glycosyl transferase family 3" evidence="4">
    <location>
        <begin position="101"/>
        <end position="338"/>
    </location>
</feature>
<keyword evidence="2" id="KW-0808">Transferase</keyword>